<dbReference type="EMBL" id="PVYX01000002">
    <property type="protein sequence ID" value="PRX54034.1"/>
    <property type="molecule type" value="Genomic_DNA"/>
</dbReference>
<organism evidence="1 2">
    <name type="scientific">Flagellimonas meridianipacifica</name>
    <dbReference type="NCBI Taxonomy" id="1080225"/>
    <lineage>
        <taxon>Bacteria</taxon>
        <taxon>Pseudomonadati</taxon>
        <taxon>Bacteroidota</taxon>
        <taxon>Flavobacteriia</taxon>
        <taxon>Flavobacteriales</taxon>
        <taxon>Flavobacteriaceae</taxon>
        <taxon>Flagellimonas</taxon>
    </lineage>
</organism>
<comment type="caution">
    <text evidence="1">The sequence shown here is derived from an EMBL/GenBank/DDBJ whole genome shotgun (WGS) entry which is preliminary data.</text>
</comment>
<gene>
    <name evidence="1" type="ORF">CLV81_2430</name>
</gene>
<proteinExistence type="predicted"/>
<evidence type="ECO:0008006" key="3">
    <source>
        <dbReference type="Google" id="ProtNLM"/>
    </source>
</evidence>
<protein>
    <recommendedName>
        <fullName evidence="3">Four helix bundle protein</fullName>
    </recommendedName>
</protein>
<reference evidence="1 2" key="1">
    <citation type="submission" date="2018-03" db="EMBL/GenBank/DDBJ databases">
        <title>Genomic Encyclopedia of Archaeal and Bacterial Type Strains, Phase II (KMG-II): from individual species to whole genera.</title>
        <authorList>
            <person name="Goeker M."/>
        </authorList>
    </citation>
    <scope>NUCLEOTIDE SEQUENCE [LARGE SCALE GENOMIC DNA]</scope>
    <source>
        <strain evidence="1 2">DSM 25027</strain>
    </source>
</reference>
<dbReference type="AlphaFoldDB" id="A0A2T0M954"/>
<evidence type="ECO:0000313" key="1">
    <source>
        <dbReference type="EMBL" id="PRX54034.1"/>
    </source>
</evidence>
<dbReference type="OrthoDB" id="1443689at2"/>
<keyword evidence="2" id="KW-1185">Reference proteome</keyword>
<sequence>MGPASFDSQNIYSKSLALQDLSKAIAAYFSSNRDGFARKRYGSFRDDISKSLVTDANLITKQIRLASSSSSYSTRMKSLAFINVMTQNILAYCNGLERDGVKEKEYLNLLRKEIRSFRVSFKKWRKSFQNGTD</sequence>
<accession>A0A2T0M954</accession>
<dbReference type="RefSeq" id="WP_106145353.1">
    <property type="nucleotide sequence ID" value="NZ_PVYX01000002.1"/>
</dbReference>
<dbReference type="Proteomes" id="UP000237640">
    <property type="component" value="Unassembled WGS sequence"/>
</dbReference>
<name>A0A2T0M954_9FLAO</name>
<evidence type="ECO:0000313" key="2">
    <source>
        <dbReference type="Proteomes" id="UP000237640"/>
    </source>
</evidence>